<evidence type="ECO:0000313" key="2">
    <source>
        <dbReference type="Proteomes" id="UP000027586"/>
    </source>
</evidence>
<dbReference type="AlphaFoldDB" id="A0A068RDM4"/>
<sequence>MYDSKRLCKDCHGTICGSLIIVYELFINGILRCFTLYQFNTSWLPIDDNSHAQSIQGRCHPYISCSSLSLHQNPGAVAHITSSKRRRYPHLLQSEAVTITINDVDERKHTKQRSLKIIDALA</sequence>
<accession>A0A068RDM4</accession>
<protein>
    <submittedName>
        <fullName evidence="1">Uncharacterized protein</fullName>
    </submittedName>
</protein>
<dbReference type="Proteomes" id="UP000027586">
    <property type="component" value="Unassembled WGS sequence"/>
</dbReference>
<proteinExistence type="predicted"/>
<comment type="caution">
    <text evidence="1">The sequence shown here is derived from an EMBL/GenBank/DDBJ whole genome shotgun (WGS) entry which is preliminary data.</text>
</comment>
<evidence type="ECO:0000313" key="1">
    <source>
        <dbReference type="EMBL" id="CDH48223.1"/>
    </source>
</evidence>
<keyword evidence="2" id="KW-1185">Reference proteome</keyword>
<organism evidence="1 2">
    <name type="scientific">Lichtheimia corymbifera JMRC:FSU:9682</name>
    <dbReference type="NCBI Taxonomy" id="1263082"/>
    <lineage>
        <taxon>Eukaryota</taxon>
        <taxon>Fungi</taxon>
        <taxon>Fungi incertae sedis</taxon>
        <taxon>Mucoromycota</taxon>
        <taxon>Mucoromycotina</taxon>
        <taxon>Mucoromycetes</taxon>
        <taxon>Mucorales</taxon>
        <taxon>Lichtheimiaceae</taxon>
        <taxon>Lichtheimia</taxon>
    </lineage>
</organism>
<dbReference type="EMBL" id="CBTN010000001">
    <property type="protein sequence ID" value="CDH48223.1"/>
    <property type="molecule type" value="Genomic_DNA"/>
</dbReference>
<reference evidence="1" key="1">
    <citation type="submission" date="2013-08" db="EMBL/GenBank/DDBJ databases">
        <title>Gene expansion shapes genome architecture in the human pathogen Lichtheimia corymbifera: an evolutionary genomics analysis in the ancient terrestrial Mucorales (Mucoromycotina).</title>
        <authorList>
            <person name="Schwartze V.U."/>
            <person name="Winter S."/>
            <person name="Shelest E."/>
            <person name="Marcet-Houben M."/>
            <person name="Horn F."/>
            <person name="Wehner S."/>
            <person name="Hoffmann K."/>
            <person name="Riege K."/>
            <person name="Sammeth M."/>
            <person name="Nowrousian M."/>
            <person name="Valiante V."/>
            <person name="Linde J."/>
            <person name="Jacobsen I.D."/>
            <person name="Marz M."/>
            <person name="Brakhage A.A."/>
            <person name="Gabaldon T."/>
            <person name="Bocker S."/>
            <person name="Voigt K."/>
        </authorList>
    </citation>
    <scope>NUCLEOTIDE SEQUENCE [LARGE SCALE GENOMIC DNA]</scope>
    <source>
        <strain evidence="1">FSU 9682</strain>
    </source>
</reference>
<gene>
    <name evidence="1" type="ORF">LCOR_00023.1</name>
</gene>
<name>A0A068RDM4_9FUNG</name>
<dbReference type="VEuPathDB" id="FungiDB:LCOR_00023.1"/>